<dbReference type="PANTHER" id="PTHR43471">
    <property type="entry name" value="ABC TRANSPORTER PERMEASE"/>
    <property type="match status" value="1"/>
</dbReference>
<dbReference type="PANTHER" id="PTHR43471:SF13">
    <property type="entry name" value="ABC-2 TYPE TRANSPORT SYSTEM PERMEASE PROTEIN"/>
    <property type="match status" value="1"/>
</dbReference>
<keyword evidence="1" id="KW-0472">Membrane</keyword>
<name>A0ABD8A9P0_9EURY</name>
<dbReference type="Pfam" id="PF12679">
    <property type="entry name" value="ABC2_membrane_2"/>
    <property type="match status" value="1"/>
</dbReference>
<feature type="transmembrane region" description="Helical" evidence="1">
    <location>
        <begin position="105"/>
        <end position="122"/>
    </location>
</feature>
<feature type="transmembrane region" description="Helical" evidence="1">
    <location>
        <begin position="340"/>
        <end position="360"/>
    </location>
</feature>
<feature type="transmembrane region" description="Helical" evidence="1">
    <location>
        <begin position="44"/>
        <end position="61"/>
    </location>
</feature>
<dbReference type="GO" id="GO:0005886">
    <property type="term" value="C:plasma membrane"/>
    <property type="evidence" value="ECO:0007669"/>
    <property type="project" value="UniProtKB-SubCell"/>
</dbReference>
<sequence>MRGRPENPVPAIRDETYGRRRRPVTSGLFVVLQKEFVDQVTSRRFLSIFALFLIISAIGVHDGAEQYGDMLASYAQRMQSVSSDAPGYMPEKPSPLLVFTKMADYFVMFGVFLGIAMGFDLVSKEKETRSLKILLSHPVYRDEVVNGKALGSALALAIALGATVAVSVAILLVMGIVPTMDELGAILVFAVVSTIFVLTYFSLALLMSTVAPDSGTALIFTLIVFLLIASAIPIFGWTAAETIAGPPPEQPAGAQETPYTAMNVDPEEFKQYEREMQSYWEKRAAASSLISLLSPNVNYQKAATAVTNPKIAMTMDNNPYSFTEGPPETQPGLDEILDRIWANIVALVTLPCVFFAAAYVKFMRIDIR</sequence>
<protein>
    <submittedName>
        <fullName evidence="2">ABC transporter permease subunit</fullName>
    </submittedName>
</protein>
<gene>
    <name evidence="2" type="ORF">R6Y95_02720</name>
</gene>
<feature type="transmembrane region" description="Helical" evidence="1">
    <location>
        <begin position="218"/>
        <end position="240"/>
    </location>
</feature>
<dbReference type="AlphaFoldDB" id="A0ABD8A9P0"/>
<reference evidence="2 3" key="1">
    <citation type="submission" date="2023-10" db="EMBL/GenBank/DDBJ databases">
        <title>The complete genome sequence of Methanoculleus palmolei DSM 4273.</title>
        <authorList>
            <person name="Lai S.-J."/>
            <person name="You Y.-T."/>
            <person name="Chen S.-C."/>
        </authorList>
    </citation>
    <scope>NUCLEOTIDE SEQUENCE [LARGE SCALE GENOMIC DNA]</scope>
    <source>
        <strain evidence="2 3">DSM 4273</strain>
    </source>
</reference>
<keyword evidence="1" id="KW-1133">Transmembrane helix</keyword>
<feature type="transmembrane region" description="Helical" evidence="1">
    <location>
        <begin position="183"/>
        <end position="206"/>
    </location>
</feature>
<accession>A0ABD8A9P0</accession>
<keyword evidence="3" id="KW-1185">Reference proteome</keyword>
<organism evidence="2 3">
    <name type="scientific">Methanoculleus palmolei</name>
    <dbReference type="NCBI Taxonomy" id="72612"/>
    <lineage>
        <taxon>Archaea</taxon>
        <taxon>Methanobacteriati</taxon>
        <taxon>Methanobacteriota</taxon>
        <taxon>Stenosarchaea group</taxon>
        <taxon>Methanomicrobia</taxon>
        <taxon>Methanomicrobiales</taxon>
        <taxon>Methanomicrobiaceae</taxon>
        <taxon>Methanoculleus</taxon>
    </lineage>
</organism>
<keyword evidence="1" id="KW-0812">Transmembrane</keyword>
<proteinExistence type="predicted"/>
<evidence type="ECO:0000313" key="2">
    <source>
        <dbReference type="EMBL" id="WOX56259.1"/>
    </source>
</evidence>
<evidence type="ECO:0000256" key="1">
    <source>
        <dbReference type="SAM" id="Phobius"/>
    </source>
</evidence>
<dbReference type="Proteomes" id="UP001626603">
    <property type="component" value="Chromosome"/>
</dbReference>
<dbReference type="EMBL" id="CP137641">
    <property type="protein sequence ID" value="WOX56259.1"/>
    <property type="molecule type" value="Genomic_DNA"/>
</dbReference>
<evidence type="ECO:0000313" key="3">
    <source>
        <dbReference type="Proteomes" id="UP001626603"/>
    </source>
</evidence>
<feature type="transmembrane region" description="Helical" evidence="1">
    <location>
        <begin position="153"/>
        <end position="177"/>
    </location>
</feature>